<dbReference type="AlphaFoldDB" id="A0A2P2K5U6"/>
<protein>
    <submittedName>
        <fullName evidence="1">Uncharacterized protein</fullName>
    </submittedName>
</protein>
<reference evidence="1" key="1">
    <citation type="submission" date="2018-02" db="EMBL/GenBank/DDBJ databases">
        <title>Rhizophora mucronata_Transcriptome.</title>
        <authorList>
            <person name="Meera S.P."/>
            <person name="Sreeshan A."/>
            <person name="Augustine A."/>
        </authorList>
    </citation>
    <scope>NUCLEOTIDE SEQUENCE</scope>
    <source>
        <tissue evidence="1">Leaf</tissue>
    </source>
</reference>
<dbReference type="Gene3D" id="1.10.20.140">
    <property type="match status" value="1"/>
</dbReference>
<dbReference type="EMBL" id="GGEC01020603">
    <property type="protein sequence ID" value="MBX01087.1"/>
    <property type="molecule type" value="Transcribed_RNA"/>
</dbReference>
<evidence type="ECO:0000313" key="1">
    <source>
        <dbReference type="EMBL" id="MBX01087.1"/>
    </source>
</evidence>
<name>A0A2P2K5U6_RHIMU</name>
<organism evidence="1">
    <name type="scientific">Rhizophora mucronata</name>
    <name type="common">Asiatic mangrove</name>
    <dbReference type="NCBI Taxonomy" id="61149"/>
    <lineage>
        <taxon>Eukaryota</taxon>
        <taxon>Viridiplantae</taxon>
        <taxon>Streptophyta</taxon>
        <taxon>Embryophyta</taxon>
        <taxon>Tracheophyta</taxon>
        <taxon>Spermatophyta</taxon>
        <taxon>Magnoliopsida</taxon>
        <taxon>eudicotyledons</taxon>
        <taxon>Gunneridae</taxon>
        <taxon>Pentapetalae</taxon>
        <taxon>rosids</taxon>
        <taxon>fabids</taxon>
        <taxon>Malpighiales</taxon>
        <taxon>Rhizophoraceae</taxon>
        <taxon>Rhizophora</taxon>
    </lineage>
</organism>
<proteinExistence type="predicted"/>
<sequence length="63" mass="7128">MAYLFIGGKHTDHASDGQETFSCSYDLLKEIDPTAAKRVHPNNHRKVRLPVDPLFFCPSKLDV</sequence>
<accession>A0A2P2K5U6</accession>